<keyword evidence="2" id="KW-1185">Reference proteome</keyword>
<protein>
    <submittedName>
        <fullName evidence="1">COLGALT2</fullName>
    </submittedName>
</protein>
<accession>A0A212CQI5</accession>
<name>A0A212CQI5_CEREH</name>
<dbReference type="GO" id="GO:0050211">
    <property type="term" value="F:procollagen galactosyltransferase activity"/>
    <property type="evidence" value="ECO:0007669"/>
    <property type="project" value="TreeGrafter"/>
</dbReference>
<dbReference type="AlphaFoldDB" id="A0A212CQI5"/>
<dbReference type="EMBL" id="MKHE01000014">
    <property type="protein sequence ID" value="OWK08192.1"/>
    <property type="molecule type" value="Genomic_DNA"/>
</dbReference>
<reference evidence="1 2" key="1">
    <citation type="journal article" date="2018" name="Mol. Genet. Genomics">
        <title>The red deer Cervus elaphus genome CerEla1.0: sequencing, annotating, genes, and chromosomes.</title>
        <authorList>
            <person name="Bana N.A."/>
            <person name="Nyiri A."/>
            <person name="Nagy J."/>
            <person name="Frank K."/>
            <person name="Nagy T."/>
            <person name="Steger V."/>
            <person name="Schiller M."/>
            <person name="Lakatos P."/>
            <person name="Sugar L."/>
            <person name="Horn P."/>
            <person name="Barta E."/>
            <person name="Orosz L."/>
        </authorList>
    </citation>
    <scope>NUCLEOTIDE SEQUENCE [LARGE SCALE GENOMIC DNA]</scope>
    <source>
        <strain evidence="1">Hungarian</strain>
    </source>
</reference>
<dbReference type="Proteomes" id="UP000242450">
    <property type="component" value="Chromosome 14"/>
</dbReference>
<dbReference type="PANTHER" id="PTHR10730:SF8">
    <property type="entry name" value="PROCOLLAGEN GALACTOSYLTRANSFERASE 2"/>
    <property type="match status" value="1"/>
</dbReference>
<dbReference type="PANTHER" id="PTHR10730">
    <property type="entry name" value="PROCOLLAGEN-LYSINE,2-OXOGLUTARATE 5-DIOXYGENASE/GLYCOSYLTRANSFERASE 25 FAMILY MEMBER"/>
    <property type="match status" value="1"/>
</dbReference>
<evidence type="ECO:0000313" key="2">
    <source>
        <dbReference type="Proteomes" id="UP000242450"/>
    </source>
</evidence>
<evidence type="ECO:0000313" key="1">
    <source>
        <dbReference type="EMBL" id="OWK08192.1"/>
    </source>
</evidence>
<feature type="non-terminal residue" evidence="1">
    <location>
        <position position="1"/>
    </location>
</feature>
<sequence length="123" mass="14558">FIDVDNFLTNPQTLNLLIAENKTVGFYKRTPDYLQIREWKRLGCFPVPMVHSTFLIDLRKEASDKLVFYPPHQDYTWTFDDIIVFAFSSRQAEHYGYLPIPLKPHQTLEEDIENLIHVQIEAM</sequence>
<gene>
    <name evidence="1" type="ORF">Celaphus_00011198</name>
</gene>
<proteinExistence type="predicted"/>
<organism evidence="1 2">
    <name type="scientific">Cervus elaphus hippelaphus</name>
    <name type="common">European red deer</name>
    <dbReference type="NCBI Taxonomy" id="46360"/>
    <lineage>
        <taxon>Eukaryota</taxon>
        <taxon>Metazoa</taxon>
        <taxon>Chordata</taxon>
        <taxon>Craniata</taxon>
        <taxon>Vertebrata</taxon>
        <taxon>Euteleostomi</taxon>
        <taxon>Mammalia</taxon>
        <taxon>Eutheria</taxon>
        <taxon>Laurasiatheria</taxon>
        <taxon>Artiodactyla</taxon>
        <taxon>Ruminantia</taxon>
        <taxon>Pecora</taxon>
        <taxon>Cervidae</taxon>
        <taxon>Cervinae</taxon>
        <taxon>Cervus</taxon>
    </lineage>
</organism>
<feature type="non-terminal residue" evidence="1">
    <location>
        <position position="123"/>
    </location>
</feature>
<comment type="caution">
    <text evidence="1">The sequence shown here is derived from an EMBL/GenBank/DDBJ whole genome shotgun (WGS) entry which is preliminary data.</text>
</comment>
<dbReference type="InterPro" id="IPR050757">
    <property type="entry name" value="Collagen_mod_GT25"/>
</dbReference>
<dbReference type="OrthoDB" id="47375at2759"/>